<organism evidence="1 2">
    <name type="scientific">Trametes sanguinea</name>
    <dbReference type="NCBI Taxonomy" id="158606"/>
    <lineage>
        <taxon>Eukaryota</taxon>
        <taxon>Fungi</taxon>
        <taxon>Dikarya</taxon>
        <taxon>Basidiomycota</taxon>
        <taxon>Agaricomycotina</taxon>
        <taxon>Agaricomycetes</taxon>
        <taxon>Polyporales</taxon>
        <taxon>Polyporaceae</taxon>
        <taxon>Trametes</taxon>
    </lineage>
</organism>
<proteinExistence type="predicted"/>
<dbReference type="EMBL" id="JANSHE010007556">
    <property type="protein sequence ID" value="KAJ2958837.1"/>
    <property type="molecule type" value="Genomic_DNA"/>
</dbReference>
<evidence type="ECO:0000313" key="2">
    <source>
        <dbReference type="Proteomes" id="UP001144978"/>
    </source>
</evidence>
<name>A0ACC1MBT1_9APHY</name>
<protein>
    <submittedName>
        <fullName evidence="1">Uncharacterized protein</fullName>
    </submittedName>
</protein>
<keyword evidence="2" id="KW-1185">Reference proteome</keyword>
<accession>A0ACC1MBT1</accession>
<sequence>MGSIPRILRRLWLARSSNPPPRVVTEEELKSPEELQIQRVQEHQDARRSRRHKKKRKLVVTEKAAAHPLPEVESCPSPQASQSNTPAAVQDQNVPKTQVVRSGSGSAMDPSAVSDDGQCGQGVSATEVQPGTPVVVVHPNAALSPTTAVLTEPRDADMAHDCAGTATLHHLDVAGPSSATHPAPATAASAVDDINMQDHEVGLGEGGNACEVLGGVAEPSTSSSHPPPTH</sequence>
<reference evidence="1" key="1">
    <citation type="submission" date="2022-08" db="EMBL/GenBank/DDBJ databases">
        <title>Genome Sequence of Pycnoporus sanguineus.</title>
        <authorList>
            <person name="Buettner E."/>
        </authorList>
    </citation>
    <scope>NUCLEOTIDE SEQUENCE</scope>
    <source>
        <strain evidence="1">CG-C14</strain>
    </source>
</reference>
<gene>
    <name evidence="1" type="ORF">NUW54_g14510</name>
</gene>
<dbReference type="Proteomes" id="UP001144978">
    <property type="component" value="Unassembled WGS sequence"/>
</dbReference>
<comment type="caution">
    <text evidence="1">The sequence shown here is derived from an EMBL/GenBank/DDBJ whole genome shotgun (WGS) entry which is preliminary data.</text>
</comment>
<evidence type="ECO:0000313" key="1">
    <source>
        <dbReference type="EMBL" id="KAJ2958837.1"/>
    </source>
</evidence>